<keyword evidence="1" id="KW-0175">Coiled coil</keyword>
<organism evidence="3 4">
    <name type="scientific">Striga asiatica</name>
    <name type="common">Asiatic witchweed</name>
    <name type="synonym">Buchnera asiatica</name>
    <dbReference type="NCBI Taxonomy" id="4170"/>
    <lineage>
        <taxon>Eukaryota</taxon>
        <taxon>Viridiplantae</taxon>
        <taxon>Streptophyta</taxon>
        <taxon>Embryophyta</taxon>
        <taxon>Tracheophyta</taxon>
        <taxon>Spermatophyta</taxon>
        <taxon>Magnoliopsida</taxon>
        <taxon>eudicotyledons</taxon>
        <taxon>Gunneridae</taxon>
        <taxon>Pentapetalae</taxon>
        <taxon>asterids</taxon>
        <taxon>lamiids</taxon>
        <taxon>Lamiales</taxon>
        <taxon>Orobanchaceae</taxon>
        <taxon>Buchnereae</taxon>
        <taxon>Striga</taxon>
    </lineage>
</organism>
<dbReference type="PANTHER" id="PTHR45023:SF4">
    <property type="entry name" value="GLYCINE-RICH PROTEIN-RELATED"/>
    <property type="match status" value="1"/>
</dbReference>
<dbReference type="InterPro" id="IPR029466">
    <property type="entry name" value="NAM-associated_C"/>
</dbReference>
<evidence type="ECO:0000256" key="1">
    <source>
        <dbReference type="SAM" id="Coils"/>
    </source>
</evidence>
<dbReference type="EMBL" id="BKCP01005849">
    <property type="protein sequence ID" value="GER40340.1"/>
    <property type="molecule type" value="Genomic_DNA"/>
</dbReference>
<accession>A0A5A7Q551</accession>
<name>A0A5A7Q551_STRAF</name>
<reference evidence="4" key="1">
    <citation type="journal article" date="2019" name="Curr. Biol.">
        <title>Genome Sequence of Striga asiatica Provides Insight into the Evolution of Plant Parasitism.</title>
        <authorList>
            <person name="Yoshida S."/>
            <person name="Kim S."/>
            <person name="Wafula E.K."/>
            <person name="Tanskanen J."/>
            <person name="Kim Y.M."/>
            <person name="Honaas L."/>
            <person name="Yang Z."/>
            <person name="Spallek T."/>
            <person name="Conn C.E."/>
            <person name="Ichihashi Y."/>
            <person name="Cheong K."/>
            <person name="Cui S."/>
            <person name="Der J.P."/>
            <person name="Gundlach H."/>
            <person name="Jiao Y."/>
            <person name="Hori C."/>
            <person name="Ishida J.K."/>
            <person name="Kasahara H."/>
            <person name="Kiba T."/>
            <person name="Kim M.S."/>
            <person name="Koo N."/>
            <person name="Laohavisit A."/>
            <person name="Lee Y.H."/>
            <person name="Lumba S."/>
            <person name="McCourt P."/>
            <person name="Mortimer J.C."/>
            <person name="Mutuku J.M."/>
            <person name="Nomura T."/>
            <person name="Sasaki-Sekimoto Y."/>
            <person name="Seto Y."/>
            <person name="Wang Y."/>
            <person name="Wakatake T."/>
            <person name="Sakakibara H."/>
            <person name="Demura T."/>
            <person name="Yamaguchi S."/>
            <person name="Yoneyama K."/>
            <person name="Manabe R.I."/>
            <person name="Nelson D.C."/>
            <person name="Schulman A.H."/>
            <person name="Timko M.P."/>
            <person name="dePamphilis C.W."/>
            <person name="Choi D."/>
            <person name="Shirasu K."/>
        </authorList>
    </citation>
    <scope>NUCLEOTIDE SEQUENCE [LARGE SCALE GENOMIC DNA]</scope>
    <source>
        <strain evidence="4">cv. UVA1</strain>
    </source>
</reference>
<dbReference type="PANTHER" id="PTHR45023">
    <property type="match status" value="1"/>
</dbReference>
<evidence type="ECO:0000313" key="4">
    <source>
        <dbReference type="Proteomes" id="UP000325081"/>
    </source>
</evidence>
<dbReference type="Pfam" id="PF14303">
    <property type="entry name" value="NAM-associated"/>
    <property type="match status" value="1"/>
</dbReference>
<comment type="caution">
    <text evidence="3">The sequence shown here is derived from an EMBL/GenBank/DDBJ whole genome shotgun (WGS) entry which is preliminary data.</text>
</comment>
<keyword evidence="4" id="KW-1185">Reference proteome</keyword>
<gene>
    <name evidence="3" type="ORF">STAS_17002</name>
</gene>
<evidence type="ECO:0000313" key="3">
    <source>
        <dbReference type="EMBL" id="GER40340.1"/>
    </source>
</evidence>
<dbReference type="AlphaFoldDB" id="A0A5A7Q551"/>
<evidence type="ECO:0000259" key="2">
    <source>
        <dbReference type="Pfam" id="PF14303"/>
    </source>
</evidence>
<keyword evidence="3" id="KW-0808">Transferase</keyword>
<dbReference type="GO" id="GO:0016740">
    <property type="term" value="F:transferase activity"/>
    <property type="evidence" value="ECO:0007669"/>
    <property type="project" value="UniProtKB-KW"/>
</dbReference>
<sequence length="451" mass="52336">MGSQDLSQSSSLQQSFVDPNLQSQFTNVNQSSHPNFLYVPLNASYNPFVNQQPGNHSSFQGLLNSHNIPFDNIKNSARSYCVNDNGSNTQKPNISQASVANKNWTKAEDIALTKAWLYVSIDSDVGSNQKNTQMWNRILMHWKENMGVQMWNRILMHWKENMGVSCNSSRNTNSLGCRWAKIQSAVSKYHEIYECLERIPQSGSNIDDLKREAMRAYEDINNKKEFKFEHCWNIMRKNPKWCTNQLAKTNGTNKSKGDNTSHLSTDSPSINLCDDTTVDPFGCEKLKTDGLARPEGRKACKDKKRKSNDEKWVVEVLGKLQCTLEMHVAITREELELKKEKEKKEHDLREQVIKKEFKMKQKAQRLKKKDQEMKERVIEMKENAQRLKIKDQELKEKAQRRHDQEFIMNQDVTKLSPTMRETIEIYRVQILKEWENECCISNINQTTSSGS</sequence>
<dbReference type="Proteomes" id="UP000325081">
    <property type="component" value="Unassembled WGS sequence"/>
</dbReference>
<dbReference type="OrthoDB" id="2507178at2759"/>
<proteinExistence type="predicted"/>
<protein>
    <submittedName>
        <fullName evidence="3">Glutathione S-transferase THETA 2</fullName>
    </submittedName>
</protein>
<feature type="coiled-coil region" evidence="1">
    <location>
        <begin position="330"/>
        <end position="401"/>
    </location>
</feature>
<feature type="domain" description="No apical meristem-associated C-terminal" evidence="2">
    <location>
        <begin position="224"/>
        <end position="351"/>
    </location>
</feature>